<evidence type="ECO:0000313" key="3">
    <source>
        <dbReference type="Proteomes" id="UP000015106"/>
    </source>
</evidence>
<dbReference type="Proteomes" id="UP000015106">
    <property type="component" value="Chromosome 3"/>
</dbReference>
<evidence type="ECO:0000313" key="2">
    <source>
        <dbReference type="EnsemblPlants" id="TuG1812G0300001678.01.T01.cds317381"/>
    </source>
</evidence>
<dbReference type="AlphaFoldDB" id="A0A8R7TTA3"/>
<protein>
    <submittedName>
        <fullName evidence="2">Uncharacterized protein</fullName>
    </submittedName>
</protein>
<name>A0A8R7TTA3_TRIUA</name>
<accession>A0A8R7TTA3</accession>
<organism evidence="2 3">
    <name type="scientific">Triticum urartu</name>
    <name type="common">Red wild einkorn</name>
    <name type="synonym">Crithodium urartu</name>
    <dbReference type="NCBI Taxonomy" id="4572"/>
    <lineage>
        <taxon>Eukaryota</taxon>
        <taxon>Viridiplantae</taxon>
        <taxon>Streptophyta</taxon>
        <taxon>Embryophyta</taxon>
        <taxon>Tracheophyta</taxon>
        <taxon>Spermatophyta</taxon>
        <taxon>Magnoliopsida</taxon>
        <taxon>Liliopsida</taxon>
        <taxon>Poales</taxon>
        <taxon>Poaceae</taxon>
        <taxon>BOP clade</taxon>
        <taxon>Pooideae</taxon>
        <taxon>Triticodae</taxon>
        <taxon>Triticeae</taxon>
        <taxon>Triticinae</taxon>
        <taxon>Triticum</taxon>
    </lineage>
</organism>
<reference evidence="2" key="3">
    <citation type="submission" date="2022-06" db="UniProtKB">
        <authorList>
            <consortium name="EnsemblPlants"/>
        </authorList>
    </citation>
    <scope>IDENTIFICATION</scope>
</reference>
<keyword evidence="3" id="KW-1185">Reference proteome</keyword>
<reference evidence="2" key="2">
    <citation type="submission" date="2018-03" db="EMBL/GenBank/DDBJ databases">
        <title>The Triticum urartu genome reveals the dynamic nature of wheat genome evolution.</title>
        <authorList>
            <person name="Ling H."/>
            <person name="Ma B."/>
            <person name="Shi X."/>
            <person name="Liu H."/>
            <person name="Dong L."/>
            <person name="Sun H."/>
            <person name="Cao Y."/>
            <person name="Gao Q."/>
            <person name="Zheng S."/>
            <person name="Li Y."/>
            <person name="Yu Y."/>
            <person name="Du H."/>
            <person name="Qi M."/>
            <person name="Li Y."/>
            <person name="Yu H."/>
            <person name="Cui Y."/>
            <person name="Wang N."/>
            <person name="Chen C."/>
            <person name="Wu H."/>
            <person name="Zhao Y."/>
            <person name="Zhang J."/>
            <person name="Li Y."/>
            <person name="Zhou W."/>
            <person name="Zhang B."/>
            <person name="Hu W."/>
            <person name="Eijk M."/>
            <person name="Tang J."/>
            <person name="Witsenboer H."/>
            <person name="Zhao S."/>
            <person name="Li Z."/>
            <person name="Zhang A."/>
            <person name="Wang D."/>
            <person name="Liang C."/>
        </authorList>
    </citation>
    <scope>NUCLEOTIDE SEQUENCE [LARGE SCALE GENOMIC DNA]</scope>
    <source>
        <strain evidence="2">cv. G1812</strain>
    </source>
</reference>
<evidence type="ECO:0000256" key="1">
    <source>
        <dbReference type="SAM" id="MobiDB-lite"/>
    </source>
</evidence>
<sequence>MRQERAEDLTAGEGSYIRPSALPHRATVRQMALHARLLRRGCVPGFLRICRKAPFPGLAGRRRRRQVCGSTPPSSGRAARRPPPRWKLPASSSLSQMGICRPRAATAQEGVIPPPLRRVGVRRAGASRARERHRSVRGYLLPCSV</sequence>
<dbReference type="EnsemblPlants" id="TuG1812G0300001678.01.T01">
    <property type="protein sequence ID" value="TuG1812G0300001678.01.T01.cds317381"/>
    <property type="gene ID" value="TuG1812G0300001678.01"/>
</dbReference>
<feature type="region of interest" description="Disordered" evidence="1">
    <location>
        <begin position="60"/>
        <end position="95"/>
    </location>
</feature>
<proteinExistence type="predicted"/>
<reference evidence="3" key="1">
    <citation type="journal article" date="2013" name="Nature">
        <title>Draft genome of the wheat A-genome progenitor Triticum urartu.</title>
        <authorList>
            <person name="Ling H.Q."/>
            <person name="Zhao S."/>
            <person name="Liu D."/>
            <person name="Wang J."/>
            <person name="Sun H."/>
            <person name="Zhang C."/>
            <person name="Fan H."/>
            <person name="Li D."/>
            <person name="Dong L."/>
            <person name="Tao Y."/>
            <person name="Gao C."/>
            <person name="Wu H."/>
            <person name="Li Y."/>
            <person name="Cui Y."/>
            <person name="Guo X."/>
            <person name="Zheng S."/>
            <person name="Wang B."/>
            <person name="Yu K."/>
            <person name="Liang Q."/>
            <person name="Yang W."/>
            <person name="Lou X."/>
            <person name="Chen J."/>
            <person name="Feng M."/>
            <person name="Jian J."/>
            <person name="Zhang X."/>
            <person name="Luo G."/>
            <person name="Jiang Y."/>
            <person name="Liu J."/>
            <person name="Wang Z."/>
            <person name="Sha Y."/>
            <person name="Zhang B."/>
            <person name="Wu H."/>
            <person name="Tang D."/>
            <person name="Shen Q."/>
            <person name="Xue P."/>
            <person name="Zou S."/>
            <person name="Wang X."/>
            <person name="Liu X."/>
            <person name="Wang F."/>
            <person name="Yang Y."/>
            <person name="An X."/>
            <person name="Dong Z."/>
            <person name="Zhang K."/>
            <person name="Zhang X."/>
            <person name="Luo M.C."/>
            <person name="Dvorak J."/>
            <person name="Tong Y."/>
            <person name="Wang J."/>
            <person name="Yang H."/>
            <person name="Li Z."/>
            <person name="Wang D."/>
            <person name="Zhang A."/>
            <person name="Wang J."/>
        </authorList>
    </citation>
    <scope>NUCLEOTIDE SEQUENCE</scope>
    <source>
        <strain evidence="3">cv. G1812</strain>
    </source>
</reference>
<dbReference type="Gramene" id="TuG1812G0300001678.01.T01">
    <property type="protein sequence ID" value="TuG1812G0300001678.01.T01.cds317381"/>
    <property type="gene ID" value="TuG1812G0300001678.01"/>
</dbReference>